<dbReference type="Proteomes" id="UP000005237">
    <property type="component" value="Unassembled WGS sequence"/>
</dbReference>
<evidence type="ECO:0000313" key="3">
    <source>
        <dbReference type="Proteomes" id="UP000005237"/>
    </source>
</evidence>
<evidence type="ECO:0000313" key="2">
    <source>
        <dbReference type="EnsemblMetazoa" id="CJA36632.1"/>
    </source>
</evidence>
<protein>
    <submittedName>
        <fullName evidence="2">Uncharacterized protein</fullName>
    </submittedName>
</protein>
<evidence type="ECO:0000256" key="1">
    <source>
        <dbReference type="SAM" id="MobiDB-lite"/>
    </source>
</evidence>
<dbReference type="AlphaFoldDB" id="A0A8R1EGY8"/>
<keyword evidence="3" id="KW-1185">Reference proteome</keyword>
<reference evidence="3" key="1">
    <citation type="submission" date="2010-08" db="EMBL/GenBank/DDBJ databases">
        <authorList>
            <consortium name="Caenorhabditis japonica Sequencing Consortium"/>
            <person name="Wilson R.K."/>
        </authorList>
    </citation>
    <scope>NUCLEOTIDE SEQUENCE [LARGE SCALE GENOMIC DNA]</scope>
    <source>
        <strain evidence="3">DF5081</strain>
    </source>
</reference>
<accession>A0A8R1EGY8</accession>
<feature type="compositionally biased region" description="Basic and acidic residues" evidence="1">
    <location>
        <begin position="1"/>
        <end position="12"/>
    </location>
</feature>
<dbReference type="EnsemblMetazoa" id="CJA36632.1">
    <property type="protein sequence ID" value="CJA36632.1"/>
    <property type="gene ID" value="WBGene00212479"/>
</dbReference>
<feature type="compositionally biased region" description="Basic and acidic residues" evidence="1">
    <location>
        <begin position="35"/>
        <end position="53"/>
    </location>
</feature>
<organism evidence="2 3">
    <name type="scientific">Caenorhabditis japonica</name>
    <dbReference type="NCBI Taxonomy" id="281687"/>
    <lineage>
        <taxon>Eukaryota</taxon>
        <taxon>Metazoa</taxon>
        <taxon>Ecdysozoa</taxon>
        <taxon>Nematoda</taxon>
        <taxon>Chromadorea</taxon>
        <taxon>Rhabditida</taxon>
        <taxon>Rhabditina</taxon>
        <taxon>Rhabditomorpha</taxon>
        <taxon>Rhabditoidea</taxon>
        <taxon>Rhabditidae</taxon>
        <taxon>Peloderinae</taxon>
        <taxon>Caenorhabditis</taxon>
    </lineage>
</organism>
<feature type="compositionally biased region" description="Polar residues" evidence="1">
    <location>
        <begin position="22"/>
        <end position="32"/>
    </location>
</feature>
<sequence length="88" mass="10153">MQCGRTDGRTQDEGLEEGAAQRNATEGVNTMDVSGCERKERRKREEEEDKDRSSQCCDWLPQGNPLEKRILQGATRIERLEMFLMYKG</sequence>
<name>A0A8R1EGY8_CAEJA</name>
<feature type="region of interest" description="Disordered" evidence="1">
    <location>
        <begin position="1"/>
        <end position="57"/>
    </location>
</feature>
<proteinExistence type="predicted"/>
<reference evidence="2" key="2">
    <citation type="submission" date="2022-06" db="UniProtKB">
        <authorList>
            <consortium name="EnsemblMetazoa"/>
        </authorList>
    </citation>
    <scope>IDENTIFICATION</scope>
    <source>
        <strain evidence="2">DF5081</strain>
    </source>
</reference>